<reference evidence="1 2" key="1">
    <citation type="submission" date="2024-11" db="EMBL/GenBank/DDBJ databases">
        <title>Adaptive evolution of stress response genes in parasites aligns with host niche diversity.</title>
        <authorList>
            <person name="Hahn C."/>
            <person name="Resl P."/>
        </authorList>
    </citation>
    <scope>NUCLEOTIDE SEQUENCE [LARGE SCALE GENOMIC DNA]</scope>
    <source>
        <strain evidence="1">EGGRZ-B1_66</strain>
        <tissue evidence="1">Body</tissue>
    </source>
</reference>
<evidence type="ECO:0000313" key="2">
    <source>
        <dbReference type="Proteomes" id="UP001626550"/>
    </source>
</evidence>
<protein>
    <submittedName>
        <fullName evidence="1">Uncharacterized protein</fullName>
    </submittedName>
</protein>
<evidence type="ECO:0000313" key="1">
    <source>
        <dbReference type="EMBL" id="KAL3310076.1"/>
    </source>
</evidence>
<accession>A0ABD2PUD4</accession>
<organism evidence="1 2">
    <name type="scientific">Cichlidogyrus casuarinus</name>
    <dbReference type="NCBI Taxonomy" id="1844966"/>
    <lineage>
        <taxon>Eukaryota</taxon>
        <taxon>Metazoa</taxon>
        <taxon>Spiralia</taxon>
        <taxon>Lophotrochozoa</taxon>
        <taxon>Platyhelminthes</taxon>
        <taxon>Monogenea</taxon>
        <taxon>Monopisthocotylea</taxon>
        <taxon>Dactylogyridea</taxon>
        <taxon>Ancyrocephalidae</taxon>
        <taxon>Cichlidogyrus</taxon>
    </lineage>
</organism>
<keyword evidence="2" id="KW-1185">Reference proteome</keyword>
<dbReference type="AlphaFoldDB" id="A0ABD2PUD4"/>
<dbReference type="EMBL" id="JBJKFK010003261">
    <property type="protein sequence ID" value="KAL3310076.1"/>
    <property type="molecule type" value="Genomic_DNA"/>
</dbReference>
<name>A0ABD2PUD4_9PLAT</name>
<dbReference type="Proteomes" id="UP001626550">
    <property type="component" value="Unassembled WGS sequence"/>
</dbReference>
<sequence>METFIHIDNQLVTVGADTTRADEKTVDSRALTNFLSLSDGVTTIDVYLSRCKAKIDPVQCIFAFDAPECVATWVTNLDLDGATLVTNFEQQLTGCQEEINLTVVNTLGGVMCHKDVTWDTKQTCLQELVVQFKRLAESEKYQQKYARMQLAMKDYVADLKICLDECTFLEAFLLVFKEARTIFSVILEKTDEVKLMYTILLDGMLSVVCARTVMIHEPSGKYLDALPHSDQLKKLIKQYDEVGAKTLQCFPVWMFLFPILGKRKMSPFDLQAKPIFDRFLEEVKLNHREKVEEIGKSLDSAMEEFKRDLKEEQFHELMLYMGCYITHPSTKNNEKKVKLQQVYNYFKRLALLVRTPEMRDIDEDTIRLNQQLIAQMKKRKKYAKCILGNSVQTAADVYFGKGAKCLTDYYSCVIPISAVLISFL</sequence>
<comment type="caution">
    <text evidence="1">The sequence shown here is derived from an EMBL/GenBank/DDBJ whole genome shotgun (WGS) entry which is preliminary data.</text>
</comment>
<gene>
    <name evidence="1" type="ORF">Ciccas_011364</name>
</gene>
<proteinExistence type="predicted"/>